<sequence length="152" mass="17473">MEGTDNRSVGEVLEGDNGLGSYNKVLYVIKLATLWFIWIARNELIFKAKTLTVDKVVDAVKFYGFSWRKHRAKMSEYYLIIFHIYVIYNQWFCDGCMAGLGTEMMIGKACEEANLSFDRCDEAVCNRKCKDVTRDSHAKGRCMLEDTCKCTC</sequence>
<accession>A0AAD8NNZ4</accession>
<evidence type="ECO:0000313" key="2">
    <source>
        <dbReference type="Proteomes" id="UP001229421"/>
    </source>
</evidence>
<comment type="caution">
    <text evidence="1">The sequence shown here is derived from an EMBL/GenBank/DDBJ whole genome shotgun (WGS) entry which is preliminary data.</text>
</comment>
<proteinExistence type="predicted"/>
<gene>
    <name evidence="1" type="ORF">QVD17_31253</name>
</gene>
<dbReference type="EMBL" id="JAUHHV010000008">
    <property type="protein sequence ID" value="KAK1415471.1"/>
    <property type="molecule type" value="Genomic_DNA"/>
</dbReference>
<organism evidence="1 2">
    <name type="scientific">Tagetes erecta</name>
    <name type="common">African marigold</name>
    <dbReference type="NCBI Taxonomy" id="13708"/>
    <lineage>
        <taxon>Eukaryota</taxon>
        <taxon>Viridiplantae</taxon>
        <taxon>Streptophyta</taxon>
        <taxon>Embryophyta</taxon>
        <taxon>Tracheophyta</taxon>
        <taxon>Spermatophyta</taxon>
        <taxon>Magnoliopsida</taxon>
        <taxon>eudicotyledons</taxon>
        <taxon>Gunneridae</taxon>
        <taxon>Pentapetalae</taxon>
        <taxon>asterids</taxon>
        <taxon>campanulids</taxon>
        <taxon>Asterales</taxon>
        <taxon>Asteraceae</taxon>
        <taxon>Asteroideae</taxon>
        <taxon>Heliantheae alliance</taxon>
        <taxon>Tageteae</taxon>
        <taxon>Tagetes</taxon>
    </lineage>
</organism>
<evidence type="ECO:0000313" key="1">
    <source>
        <dbReference type="EMBL" id="KAK1415471.1"/>
    </source>
</evidence>
<name>A0AAD8NNZ4_TARER</name>
<protein>
    <submittedName>
        <fullName evidence="1">Uncharacterized protein</fullName>
    </submittedName>
</protein>
<reference evidence="1" key="1">
    <citation type="journal article" date="2023" name="bioRxiv">
        <title>Improved chromosome-level genome assembly for marigold (Tagetes erecta).</title>
        <authorList>
            <person name="Jiang F."/>
            <person name="Yuan L."/>
            <person name="Wang S."/>
            <person name="Wang H."/>
            <person name="Xu D."/>
            <person name="Wang A."/>
            <person name="Fan W."/>
        </authorList>
    </citation>
    <scope>NUCLEOTIDE SEQUENCE</scope>
    <source>
        <strain evidence="1">WSJ</strain>
        <tissue evidence="1">Leaf</tissue>
    </source>
</reference>
<keyword evidence="2" id="KW-1185">Reference proteome</keyword>
<dbReference type="AlphaFoldDB" id="A0AAD8NNZ4"/>
<dbReference type="Proteomes" id="UP001229421">
    <property type="component" value="Unassembled WGS sequence"/>
</dbReference>